<keyword evidence="2" id="KW-0456">Lyase</keyword>
<dbReference type="GO" id="GO:0051604">
    <property type="term" value="P:protein maturation"/>
    <property type="evidence" value="ECO:0007669"/>
    <property type="project" value="UniProtKB-UniRule"/>
</dbReference>
<keyword evidence="5" id="KW-1185">Reference proteome</keyword>
<dbReference type="STRING" id="1862672.BO225_07530"/>
<dbReference type="EC" id="4.99.1.12" evidence="2"/>
<evidence type="ECO:0000313" key="5">
    <source>
        <dbReference type="Proteomes" id="UP000186705"/>
    </source>
</evidence>
<dbReference type="Gene3D" id="3.30.70.1380">
    <property type="entry name" value="Transcriptional regulatory protein pf0864 domain like"/>
    <property type="match status" value="1"/>
</dbReference>
<dbReference type="RefSeq" id="WP_076341655.1">
    <property type="nucleotide sequence ID" value="NZ_CAJTMI010000049.1"/>
</dbReference>
<evidence type="ECO:0000256" key="1">
    <source>
        <dbReference type="ARBA" id="ARBA00022596"/>
    </source>
</evidence>
<evidence type="ECO:0000313" key="4">
    <source>
        <dbReference type="EMBL" id="OLU45941.1"/>
    </source>
</evidence>
<comment type="caution">
    <text evidence="4">The sequence shown here is derived from an EMBL/GenBank/DDBJ whole genome shotgun (WGS) entry which is preliminary data.</text>
</comment>
<organism evidence="4 5">
    <name type="scientific">Dubosiella newyorkensis</name>
    <dbReference type="NCBI Taxonomy" id="1862672"/>
    <lineage>
        <taxon>Bacteria</taxon>
        <taxon>Bacillati</taxon>
        <taxon>Bacillota</taxon>
        <taxon>Erysipelotrichia</taxon>
        <taxon>Erysipelotrichales</taxon>
        <taxon>Erysipelotrichaceae</taxon>
        <taxon>Dubosiella</taxon>
    </lineage>
</organism>
<protein>
    <recommendedName>
        <fullName evidence="2">Pyridinium-3,5-bisthiocarboxylic acid mononucleotide nickel insertion protein</fullName>
        <shortName evidence="2">P2TMN nickel insertion protein</shortName>
        <ecNumber evidence="2">4.99.1.12</ecNumber>
    </recommendedName>
    <alternativeName>
        <fullName evidence="2">Nickel-pincer cofactor biosynthesis protein LarC</fullName>
    </alternativeName>
</protein>
<dbReference type="GeneID" id="78275788"/>
<dbReference type="GO" id="GO:0016151">
    <property type="term" value="F:nickel cation binding"/>
    <property type="evidence" value="ECO:0007669"/>
    <property type="project" value="UniProtKB-UniRule"/>
</dbReference>
<dbReference type="NCBIfam" id="TIGR00299">
    <property type="entry name" value="nickel pincer cofactor biosynthesis protein LarC"/>
    <property type="match status" value="1"/>
</dbReference>
<accession>A0A1U7NLT0</accession>
<reference evidence="4 5" key="1">
    <citation type="submission" date="2016-11" db="EMBL/GenBank/DDBJ databases">
        <title>Description of two novel members of the family Erysipelotrichaceae: Ileibacterium lipovorans gen. nov., sp. nov. and Dubosiella newyorkensis, gen. nov., sp. nov.</title>
        <authorList>
            <person name="Cox L.M."/>
            <person name="Sohn J."/>
            <person name="Tyrrell K.L."/>
            <person name="Citron D.M."/>
            <person name="Lawson P.A."/>
            <person name="Patel N.B."/>
            <person name="Iizumi T."/>
            <person name="Perez-Perez G.I."/>
            <person name="Goldstein E.J."/>
            <person name="Blaser M.J."/>
        </authorList>
    </citation>
    <scope>NUCLEOTIDE SEQUENCE [LARGE SCALE GENOMIC DNA]</scope>
    <source>
        <strain evidence="4 5">NYU-BL-A4</strain>
    </source>
</reference>
<name>A0A1U7NLT0_9FIRM</name>
<dbReference type="AlphaFoldDB" id="A0A1U7NLT0"/>
<dbReference type="Proteomes" id="UP000186705">
    <property type="component" value="Unassembled WGS sequence"/>
</dbReference>
<evidence type="ECO:0000256" key="3">
    <source>
        <dbReference type="SAM" id="MobiDB-lite"/>
    </source>
</evidence>
<dbReference type="HAMAP" id="MF_01074">
    <property type="entry name" value="LarC"/>
    <property type="match status" value="1"/>
</dbReference>
<feature type="region of interest" description="Disordered" evidence="3">
    <location>
        <begin position="70"/>
        <end position="107"/>
    </location>
</feature>
<comment type="similarity">
    <text evidence="2">Belongs to the LarC family.</text>
</comment>
<proteinExistence type="inferred from homology"/>
<dbReference type="EMBL" id="MPKA01000078">
    <property type="protein sequence ID" value="OLU45941.1"/>
    <property type="molecule type" value="Genomic_DNA"/>
</dbReference>
<dbReference type="OrthoDB" id="9765625at2"/>
<keyword evidence="1 2" id="KW-0533">Nickel</keyword>
<dbReference type="PANTHER" id="PTHR36566:SF1">
    <property type="entry name" value="PYRIDINIUM-3,5-BISTHIOCARBOXYLIC ACID MONONUCLEOTIDE NICKEL INSERTION PROTEIN"/>
    <property type="match status" value="1"/>
</dbReference>
<comment type="function">
    <text evidence="2">Involved in the biosynthesis of a nickel-pincer cofactor ((SCS)Ni(II) pincer complex). Binds Ni(2+), and functions in nickel delivery to pyridinium-3,5-bisthiocarboxylic acid mononucleotide (P2TMN), to form the mature cofactor. Is thus probably required for the activation of nickel-pincer cofactor-dependent enzymes.</text>
</comment>
<dbReference type="InterPro" id="IPR002822">
    <property type="entry name" value="Ni_insertion"/>
</dbReference>
<dbReference type="GO" id="GO:0016829">
    <property type="term" value="F:lyase activity"/>
    <property type="evidence" value="ECO:0007669"/>
    <property type="project" value="UniProtKB-UniRule"/>
</dbReference>
<comment type="catalytic activity">
    <reaction evidence="2">
        <text>Ni(II)-pyridinium-3,5-bisthiocarboxylate mononucleotide = pyridinium-3,5-bisthiocarboxylate mononucleotide + Ni(2+)</text>
        <dbReference type="Rhea" id="RHEA:54784"/>
        <dbReference type="ChEBI" id="CHEBI:49786"/>
        <dbReference type="ChEBI" id="CHEBI:137372"/>
        <dbReference type="ChEBI" id="CHEBI:137373"/>
        <dbReference type="EC" id="4.99.1.12"/>
    </reaction>
</comment>
<dbReference type="Pfam" id="PF01969">
    <property type="entry name" value="Ni_insertion"/>
    <property type="match status" value="1"/>
</dbReference>
<feature type="compositionally biased region" description="Basic and acidic residues" evidence="3">
    <location>
        <begin position="70"/>
        <end position="98"/>
    </location>
</feature>
<sequence length="417" mass="47243">MKTLYIECKMGAAGDMLTAALFDLLPNKKDILEKMNQIGLKDVHTHIDPAQSCGIHGYKATVHIHGEVEGERDHEHTHDHTHEHTQKHFHEHTHTHEHAHSHHHTHHTFHDIEHILSHLNISDFVKENALEIYNLIAQAESKAHNTTIDNIHFHEVGTMDAIADIVNVCLLMEELAPDEVIASPVCTGSGTVKCAHGILPVPAPATAYLLEGIPMYAGTIQSELCTPTGAAILKHFVSRYEEMPILRVEKIGYGMGTKQFEQANCIRAFLAQEEGKDRIYELNANIDDMSGEELGYAMKQIMRAGARDLFYTAIQMKKNRPGILLSAICDEAHKEEVIQSIFHHTSTIGIREKKCDRHILKREIETIQTPLGKVRKKKVHGYAVNKEKWEYEDLAKIAKKNDLSIWEVKKRIEKQNN</sequence>
<evidence type="ECO:0000256" key="2">
    <source>
        <dbReference type="HAMAP-Rule" id="MF_01074"/>
    </source>
</evidence>
<gene>
    <name evidence="2" type="primary">larC</name>
    <name evidence="4" type="ORF">BO225_07530</name>
</gene>
<dbReference type="PANTHER" id="PTHR36566">
    <property type="entry name" value="NICKEL INSERTION PROTEIN-RELATED"/>
    <property type="match status" value="1"/>
</dbReference>